<dbReference type="PANTHER" id="PTHR15718:SF5">
    <property type="entry name" value="G PROTEIN-REGULATED INDUCER OF NEURITE OUTGROWTH 2"/>
    <property type="match status" value="1"/>
</dbReference>
<dbReference type="FunFam" id="3.30.420.10:FF:000032">
    <property type="entry name" value="Retrovirus-related Pol polyprotein from transposon 297-like Protein"/>
    <property type="match status" value="1"/>
</dbReference>
<organism evidence="5 6">
    <name type="scientific">Xenopus laevis</name>
    <name type="common">African clawed frog</name>
    <dbReference type="NCBI Taxonomy" id="8355"/>
    <lineage>
        <taxon>Eukaryota</taxon>
        <taxon>Metazoa</taxon>
        <taxon>Chordata</taxon>
        <taxon>Craniata</taxon>
        <taxon>Vertebrata</taxon>
        <taxon>Euteleostomi</taxon>
        <taxon>Amphibia</taxon>
        <taxon>Batrachia</taxon>
        <taxon>Anura</taxon>
        <taxon>Pipoidea</taxon>
        <taxon>Pipidae</taxon>
        <taxon>Xenopodinae</taxon>
        <taxon>Xenopus</taxon>
        <taxon>Xenopus</taxon>
    </lineage>
</organism>
<evidence type="ECO:0000259" key="3">
    <source>
        <dbReference type="PROSITE" id="PS50013"/>
    </source>
</evidence>
<dbReference type="GO" id="GO:0005634">
    <property type="term" value="C:nucleus"/>
    <property type="evidence" value="ECO:0007669"/>
    <property type="project" value="UniProtKB-SubCell"/>
</dbReference>
<evidence type="ECO:0000256" key="1">
    <source>
        <dbReference type="ARBA" id="ARBA00002358"/>
    </source>
</evidence>
<dbReference type="Gene3D" id="3.30.420.10">
    <property type="entry name" value="Ribonuclease H-like superfamily/Ribonuclease H"/>
    <property type="match status" value="1"/>
</dbReference>
<evidence type="ECO:0000259" key="4">
    <source>
        <dbReference type="PROSITE" id="PS50994"/>
    </source>
</evidence>
<dbReference type="Pfam" id="PF15235">
    <property type="entry name" value="GRIN_C"/>
    <property type="match status" value="1"/>
</dbReference>
<dbReference type="GO" id="GO:0015074">
    <property type="term" value="P:DNA integration"/>
    <property type="evidence" value="ECO:0007669"/>
    <property type="project" value="InterPro"/>
</dbReference>
<accession>A0A8J0U1K0</accession>
<dbReference type="AlphaFoldDB" id="A0A8J0U1K0"/>
<dbReference type="Pfam" id="PF00665">
    <property type="entry name" value="rve"/>
    <property type="match status" value="1"/>
</dbReference>
<protein>
    <submittedName>
        <fullName evidence="6">Uncharacterized protein LOC108703359</fullName>
    </submittedName>
</protein>
<comment type="function">
    <text evidence="1">May be involved in neurite outgrowth.</text>
</comment>
<name>A0A8J0U1K0_XENLA</name>
<evidence type="ECO:0000256" key="2">
    <source>
        <dbReference type="ARBA" id="ARBA00004123"/>
    </source>
</evidence>
<dbReference type="Proteomes" id="UP000186698">
    <property type="component" value="Chromosome 7S"/>
</dbReference>
<dbReference type="InterPro" id="IPR036397">
    <property type="entry name" value="RNaseH_sf"/>
</dbReference>
<dbReference type="KEGG" id="xla:108703359"/>
<sequence>MDFIVELPPSNNCNTIFVVVDRLTKLAHFIPLPRLPSAAATADVFIKEIVGLHGLPKEIISDRGTQFTSRFWTALCKALGIVLSRSSAYHLQTNGQTERTNQTLEQYIRTFSTYLQDNWVSLLPCAEFCYNNSIHSSTGQTPFFSNLGFHQMMFPDIFHEVTLPSLQDRLGFLKENTKHLKEHIIKAQQNFKSFADRRRGRDPEFKVGEKVWLSTTNLRLSNTSKKLAPKFMGPFFIKRVINPVSFELKLPESLKIYPVFHASLLKKFVPNTFSGRVPLPPPAIFCQDEVVFEVERILDSRFRGRKLQYFVIWKGFPNKENSWEPVGNVHAPRLTSAFHRNHPNKPVEDILRPSLRGGGNVRCWKNISAMESSHHRLSVHSYQDTFNLISNEKLKKDCHSLSKSVSTVSDGQGPEQKRHDIHKSLNRLFCQSTSSDNRQASQTEKWSTMEDPVLDSYFAEDLSNHFINHPGENGQLQNNYIAADSFPNPREPEGYSKSDVLENMSLLGGSKISKCKAQRFDRFDTQEVGIKKSYSDSFYNKVPISSSPMISNKNSATYLTLYSSTGISDAASDSGIVGSLSNNQNNLSEMMCSGRDQNIGLFHLGSHDIKQNISLHSVTETYHHRVLEPMNSENGFANNSLVYSQPHCNKPGLTVCDSFCNMKQSQINNSCEYNCRIAHKPAMKGDDTIAAFCHSLPIPSVQYSPGLLSILGESGPSHTHPEFCSLLPPSGNFVFPKLVSSVSESGLDAKKLMRCGKLFFTQSAMSIGEMQLSRQGSYELLTKLSETSSITQQATGLSKEMKDTWTMTTENQLSKQYRHPLHCKDAEVQTIVIMENKSVSTTPYIPNGSHAQLFPEVGLALQCPRSPVREVCWDDEGMTWEVYGAAMDPEVLGFTIQKHLDIQIEHHLQPSEKSRDTTVNQSANEKRRLFRNVMHSLRQSNCCMCTNSTVE</sequence>
<evidence type="ECO:0000313" key="5">
    <source>
        <dbReference type="Proteomes" id="UP000186698"/>
    </source>
</evidence>
<dbReference type="InterPro" id="IPR012337">
    <property type="entry name" value="RNaseH-like_sf"/>
</dbReference>
<gene>
    <name evidence="6" type="primary">LOC108703359</name>
</gene>
<dbReference type="SUPFAM" id="SSF53098">
    <property type="entry name" value="Ribonuclease H-like"/>
    <property type="match status" value="1"/>
</dbReference>
<dbReference type="Gene3D" id="2.40.50.40">
    <property type="match status" value="1"/>
</dbReference>
<proteinExistence type="predicted"/>
<dbReference type="SUPFAM" id="SSF54160">
    <property type="entry name" value="Chromo domain-like"/>
    <property type="match status" value="1"/>
</dbReference>
<dbReference type="InterPro" id="IPR000953">
    <property type="entry name" value="Chromo/chromo_shadow_dom"/>
</dbReference>
<keyword evidence="5" id="KW-1185">Reference proteome</keyword>
<dbReference type="InterPro" id="IPR056924">
    <property type="entry name" value="SH3_Tf2-1"/>
</dbReference>
<feature type="domain" description="Integrase catalytic" evidence="4">
    <location>
        <begin position="1"/>
        <end position="150"/>
    </location>
</feature>
<dbReference type="GO" id="GO:0005886">
    <property type="term" value="C:plasma membrane"/>
    <property type="evidence" value="ECO:0000318"/>
    <property type="project" value="GO_Central"/>
</dbReference>
<dbReference type="RefSeq" id="XP_018094924.2">
    <property type="nucleotide sequence ID" value="XM_018239435.2"/>
</dbReference>
<dbReference type="GO" id="GO:0003676">
    <property type="term" value="F:nucleic acid binding"/>
    <property type="evidence" value="ECO:0007669"/>
    <property type="project" value="InterPro"/>
</dbReference>
<dbReference type="InterPro" id="IPR032745">
    <property type="entry name" value="GRIN_C"/>
</dbReference>
<dbReference type="PANTHER" id="PTHR15718">
    <property type="entry name" value="G PROTEIN-REGULATED INDUCER OF NEURITE OUTGROWTH C-TERMINAL DOMAIN-CONTAINING PROTEIN"/>
    <property type="match status" value="1"/>
</dbReference>
<dbReference type="InterPro" id="IPR026646">
    <property type="entry name" value="GPRIN2-like/GPRIN3"/>
</dbReference>
<dbReference type="Pfam" id="PF00385">
    <property type="entry name" value="Chromo"/>
    <property type="match status" value="1"/>
</dbReference>
<dbReference type="InterPro" id="IPR023780">
    <property type="entry name" value="Chromo_domain"/>
</dbReference>
<dbReference type="InterPro" id="IPR016197">
    <property type="entry name" value="Chromo-like_dom_sf"/>
</dbReference>
<dbReference type="PROSITE" id="PS50013">
    <property type="entry name" value="CHROMO_2"/>
    <property type="match status" value="1"/>
</dbReference>
<dbReference type="Pfam" id="PF24626">
    <property type="entry name" value="SH3_Tf2-1"/>
    <property type="match status" value="1"/>
</dbReference>
<feature type="domain" description="Chromo" evidence="3">
    <location>
        <begin position="292"/>
        <end position="350"/>
    </location>
</feature>
<dbReference type="GeneID" id="108703359"/>
<comment type="subcellular location">
    <subcellularLocation>
        <location evidence="2">Nucleus</location>
    </subcellularLocation>
</comment>
<dbReference type="SMART" id="SM00298">
    <property type="entry name" value="CHROMO"/>
    <property type="match status" value="1"/>
</dbReference>
<evidence type="ECO:0000313" key="6">
    <source>
        <dbReference type="RefSeq" id="XP_018094924.2"/>
    </source>
</evidence>
<dbReference type="OrthoDB" id="10049175at2759"/>
<dbReference type="GO" id="GO:0031175">
    <property type="term" value="P:neuron projection development"/>
    <property type="evidence" value="ECO:0000318"/>
    <property type="project" value="GO_Central"/>
</dbReference>
<reference evidence="6" key="1">
    <citation type="submission" date="2025-08" db="UniProtKB">
        <authorList>
            <consortium name="RefSeq"/>
        </authorList>
    </citation>
    <scope>IDENTIFICATION</scope>
    <source>
        <strain evidence="6">J_2021</strain>
        <tissue evidence="6">Erythrocytes</tissue>
    </source>
</reference>
<dbReference type="PROSITE" id="PS50994">
    <property type="entry name" value="INTEGRASE"/>
    <property type="match status" value="1"/>
</dbReference>
<dbReference type="InterPro" id="IPR001584">
    <property type="entry name" value="Integrase_cat-core"/>
</dbReference>